<evidence type="ECO:0000256" key="1">
    <source>
        <dbReference type="SAM" id="MobiDB-lite"/>
    </source>
</evidence>
<feature type="compositionally biased region" description="Acidic residues" evidence="1">
    <location>
        <begin position="85"/>
        <end position="105"/>
    </location>
</feature>
<proteinExistence type="predicted"/>
<dbReference type="Proteomes" id="UP000076532">
    <property type="component" value="Unassembled WGS sequence"/>
</dbReference>
<reference evidence="2 3" key="1">
    <citation type="journal article" date="2016" name="Mol. Biol. Evol.">
        <title>Comparative Genomics of Early-Diverging Mushroom-Forming Fungi Provides Insights into the Origins of Lignocellulose Decay Capabilities.</title>
        <authorList>
            <person name="Nagy L.G."/>
            <person name="Riley R."/>
            <person name="Tritt A."/>
            <person name="Adam C."/>
            <person name="Daum C."/>
            <person name="Floudas D."/>
            <person name="Sun H."/>
            <person name="Yadav J.S."/>
            <person name="Pangilinan J."/>
            <person name="Larsson K.H."/>
            <person name="Matsuura K."/>
            <person name="Barry K."/>
            <person name="Labutti K."/>
            <person name="Kuo R."/>
            <person name="Ohm R.A."/>
            <person name="Bhattacharya S.S."/>
            <person name="Shirouzu T."/>
            <person name="Yoshinaga Y."/>
            <person name="Martin F.M."/>
            <person name="Grigoriev I.V."/>
            <person name="Hibbett D.S."/>
        </authorList>
    </citation>
    <scope>NUCLEOTIDE SEQUENCE [LARGE SCALE GENOMIC DNA]</scope>
    <source>
        <strain evidence="2 3">CBS 109695</strain>
    </source>
</reference>
<keyword evidence="3" id="KW-1185">Reference proteome</keyword>
<feature type="compositionally biased region" description="Polar residues" evidence="1">
    <location>
        <begin position="7"/>
        <end position="22"/>
    </location>
</feature>
<protein>
    <submittedName>
        <fullName evidence="2">Uncharacterized protein</fullName>
    </submittedName>
</protein>
<sequence>MRRRFLNRQSIASLSAGENDSSSEFHSEKRGTRSSANHRREGETVPVPSQQVLVRSRASMDATSYFGEAPCAGPSGSRISHNAQEDDNDDEEEEGDDDDDDDEDDAPNKKIRYSKQNRQEDNRKMPRRRKWTTTTTRFMVYLSTPWLARLPC</sequence>
<organism evidence="2 3">
    <name type="scientific">Athelia psychrophila</name>
    <dbReference type="NCBI Taxonomy" id="1759441"/>
    <lineage>
        <taxon>Eukaryota</taxon>
        <taxon>Fungi</taxon>
        <taxon>Dikarya</taxon>
        <taxon>Basidiomycota</taxon>
        <taxon>Agaricomycotina</taxon>
        <taxon>Agaricomycetes</taxon>
        <taxon>Agaricomycetidae</taxon>
        <taxon>Atheliales</taxon>
        <taxon>Atheliaceae</taxon>
        <taxon>Athelia</taxon>
    </lineage>
</organism>
<accession>A0A167U678</accession>
<evidence type="ECO:0000313" key="3">
    <source>
        <dbReference type="Proteomes" id="UP000076532"/>
    </source>
</evidence>
<dbReference type="EMBL" id="KV418030">
    <property type="protein sequence ID" value="KZP03629.1"/>
    <property type="molecule type" value="Genomic_DNA"/>
</dbReference>
<gene>
    <name evidence="2" type="ORF">FIBSPDRAFT_1055164</name>
</gene>
<feature type="region of interest" description="Disordered" evidence="1">
    <location>
        <begin position="1"/>
        <end position="133"/>
    </location>
</feature>
<dbReference type="AlphaFoldDB" id="A0A167U678"/>
<name>A0A167U678_9AGAM</name>
<evidence type="ECO:0000313" key="2">
    <source>
        <dbReference type="EMBL" id="KZP03629.1"/>
    </source>
</evidence>